<sequence>MASRNISFATIPASTRKPGKYFEFNTRLAVRTLPGNPQRVLVIGQRLAAGSQAALQAVEVFSDEQAAQLFGRGSQVHLMARAAITANPYLQLTVISVDDAAAGLAATGKLTLAGKADSNGVLSLWVGTQRVDVAIAAGDTAAIVASALHTALTRHADLPLQASLAAPVLNLTARNKGSQGNWIKLRASSTAKGLTVVSDASLSGGSIDPDLRPATAAVVAAGHHIIACPTPEAEPLQQLRQHLEFVSGAMEQRGAIATAGWPGSLATGTALMAQSNSGRISMAWHRGSNKLPCEIAAGYAAVLASEEDPARPLNTLEIKGLDVPAIADQTMRTEQENALYNGLTPLEVGPGGRVQIVRAVSSYTRDPQGVEDESLLDITTMRTLDYVRRACRERVSLRFPRDKLSARTPDKVRSEILDVLYKLEELEILEAVDANKDGVLVERDLQNVGWLCVKIPADVVNGLHVIAGRIDLLL</sequence>
<feature type="domain" description="Tail sheath protein C-terminal" evidence="3">
    <location>
        <begin position="371"/>
        <end position="471"/>
    </location>
</feature>
<dbReference type="AlphaFoldDB" id="A0A454JKV1"/>
<feature type="domain" description="Tail sheath protein subtilisin-like" evidence="2">
    <location>
        <begin position="209"/>
        <end position="362"/>
    </location>
</feature>
<dbReference type="Pfam" id="PF17482">
    <property type="entry name" value="Phage_sheath_1C"/>
    <property type="match status" value="1"/>
</dbReference>
<dbReference type="RefSeq" id="WP_103523896.1">
    <property type="nucleotide sequence ID" value="NZ_JAIZDC010000001.1"/>
</dbReference>
<name>A0A454JKV1_9NEIS</name>
<proteinExistence type="inferred from homology"/>
<dbReference type="InterPro" id="IPR007067">
    <property type="entry name" value="Tail_sheath"/>
</dbReference>
<dbReference type="InterPro" id="IPR035089">
    <property type="entry name" value="Phage_sheath_subtilisin"/>
</dbReference>
<reference evidence="4 5" key="1">
    <citation type="submission" date="2018-10" db="EMBL/GenBank/DDBJ databases">
        <title>Draft genome sequence of Aquitalea MWU14-2217 isolated from a wild cranberry bog in Provincetown, Massachusetts.</title>
        <authorList>
            <person name="Ebadzadsahrai G."/>
            <person name="Soby S."/>
        </authorList>
    </citation>
    <scope>NUCLEOTIDE SEQUENCE [LARGE SCALE GENOMIC DNA]</scope>
    <source>
        <strain evidence="4 5">MWU14-2217</strain>
    </source>
</reference>
<comment type="caution">
    <text evidence="4">The sequence shown here is derived from an EMBL/GenBank/DDBJ whole genome shotgun (WGS) entry which is preliminary data.</text>
</comment>
<comment type="similarity">
    <text evidence="1">Belongs to the myoviridae tail sheath protein family.</text>
</comment>
<evidence type="ECO:0000259" key="3">
    <source>
        <dbReference type="Pfam" id="PF17482"/>
    </source>
</evidence>
<dbReference type="EMBL" id="RFAR01000021">
    <property type="protein sequence ID" value="RMC99943.1"/>
    <property type="molecule type" value="Genomic_DNA"/>
</dbReference>
<dbReference type="Proteomes" id="UP000274139">
    <property type="component" value="Unassembled WGS sequence"/>
</dbReference>
<keyword evidence="5" id="KW-1185">Reference proteome</keyword>
<dbReference type="Pfam" id="PF04984">
    <property type="entry name" value="Phage_sheath_1"/>
    <property type="match status" value="1"/>
</dbReference>
<evidence type="ECO:0000313" key="4">
    <source>
        <dbReference type="EMBL" id="RMC99943.1"/>
    </source>
</evidence>
<evidence type="ECO:0000259" key="2">
    <source>
        <dbReference type="Pfam" id="PF04984"/>
    </source>
</evidence>
<gene>
    <name evidence="4" type="ORF">EAY64_06105</name>
</gene>
<dbReference type="PIRSF" id="PIRSF007349">
    <property type="entry name" value="Tsp_L"/>
    <property type="match status" value="1"/>
</dbReference>
<organism evidence="4 5">
    <name type="scientific">Aquitalea palustris</name>
    <dbReference type="NCBI Taxonomy" id="2480983"/>
    <lineage>
        <taxon>Bacteria</taxon>
        <taxon>Pseudomonadati</taxon>
        <taxon>Pseudomonadota</taxon>
        <taxon>Betaproteobacteria</taxon>
        <taxon>Neisseriales</taxon>
        <taxon>Chromobacteriaceae</taxon>
        <taxon>Aquitalea</taxon>
    </lineage>
</organism>
<evidence type="ECO:0000256" key="1">
    <source>
        <dbReference type="ARBA" id="ARBA00008005"/>
    </source>
</evidence>
<dbReference type="InterPro" id="IPR020287">
    <property type="entry name" value="Tail_sheath_C"/>
</dbReference>
<protein>
    <submittedName>
        <fullName evidence="4">Phage tail protein</fullName>
    </submittedName>
</protein>
<accession>A0A454JKV1</accession>
<dbReference type="OrthoDB" id="5442644at2"/>
<evidence type="ECO:0000313" key="5">
    <source>
        <dbReference type="Proteomes" id="UP000274139"/>
    </source>
</evidence>